<proteinExistence type="inferred from homology"/>
<reference evidence="5 6" key="1">
    <citation type="submission" date="2019-02" db="EMBL/GenBank/DDBJ databases">
        <title>Aquabacterium sp. strain KMB7.</title>
        <authorList>
            <person name="Chen W.-M."/>
        </authorList>
    </citation>
    <scope>NUCLEOTIDE SEQUENCE [LARGE SCALE GENOMIC DNA]</scope>
    <source>
        <strain evidence="5 6">KMB7</strain>
    </source>
</reference>
<comment type="caution">
    <text evidence="5">The sequence shown here is derived from an EMBL/GenBank/DDBJ whole genome shotgun (WGS) entry which is preliminary data.</text>
</comment>
<dbReference type="Proteomes" id="UP000292120">
    <property type="component" value="Unassembled WGS sequence"/>
</dbReference>
<comment type="similarity">
    <text evidence="1 3">Belongs to the short-chain dehydrogenases/reductases (SDR) family.</text>
</comment>
<dbReference type="RefSeq" id="WP_130966858.1">
    <property type="nucleotide sequence ID" value="NZ_SIXI01000002.1"/>
</dbReference>
<dbReference type="EMBL" id="SIXI01000002">
    <property type="protein sequence ID" value="TBO32646.1"/>
    <property type="molecule type" value="Genomic_DNA"/>
</dbReference>
<dbReference type="Pfam" id="PF00106">
    <property type="entry name" value="adh_short"/>
    <property type="match status" value="1"/>
</dbReference>
<dbReference type="Gene3D" id="3.40.50.720">
    <property type="entry name" value="NAD(P)-binding Rossmann-like Domain"/>
    <property type="match status" value="1"/>
</dbReference>
<protein>
    <submittedName>
        <fullName evidence="5">SDR family oxidoreductase</fullName>
    </submittedName>
</protein>
<dbReference type="InterPro" id="IPR036291">
    <property type="entry name" value="NAD(P)-bd_dom_sf"/>
</dbReference>
<evidence type="ECO:0000256" key="3">
    <source>
        <dbReference type="RuleBase" id="RU000363"/>
    </source>
</evidence>
<gene>
    <name evidence="5" type="ORF">EYS42_05545</name>
</gene>
<accession>A0A4V2JFV0</accession>
<evidence type="ECO:0000259" key="4">
    <source>
        <dbReference type="SMART" id="SM00822"/>
    </source>
</evidence>
<evidence type="ECO:0000256" key="2">
    <source>
        <dbReference type="ARBA" id="ARBA00023002"/>
    </source>
</evidence>
<dbReference type="InterPro" id="IPR002347">
    <property type="entry name" value="SDR_fam"/>
</dbReference>
<name>A0A4V2JFV0_9BURK</name>
<dbReference type="PANTHER" id="PTHR43391">
    <property type="entry name" value="RETINOL DEHYDROGENASE-RELATED"/>
    <property type="match status" value="1"/>
</dbReference>
<keyword evidence="6" id="KW-1185">Reference proteome</keyword>
<dbReference type="AlphaFoldDB" id="A0A4V2JFV0"/>
<dbReference type="PRINTS" id="PR00080">
    <property type="entry name" value="SDRFAMILY"/>
</dbReference>
<organism evidence="5 6">
    <name type="scientific">Aquabacterium lacunae</name>
    <dbReference type="NCBI Taxonomy" id="2528630"/>
    <lineage>
        <taxon>Bacteria</taxon>
        <taxon>Pseudomonadati</taxon>
        <taxon>Pseudomonadota</taxon>
        <taxon>Betaproteobacteria</taxon>
        <taxon>Burkholderiales</taxon>
        <taxon>Aquabacterium</taxon>
    </lineage>
</organism>
<dbReference type="CDD" id="cd05233">
    <property type="entry name" value="SDR_c"/>
    <property type="match status" value="1"/>
</dbReference>
<evidence type="ECO:0000313" key="5">
    <source>
        <dbReference type="EMBL" id="TBO32646.1"/>
    </source>
</evidence>
<dbReference type="SUPFAM" id="SSF51735">
    <property type="entry name" value="NAD(P)-binding Rossmann-fold domains"/>
    <property type="match status" value="1"/>
</dbReference>
<feature type="domain" description="Ketoreductase" evidence="4">
    <location>
        <begin position="4"/>
        <end position="184"/>
    </location>
</feature>
<dbReference type="PRINTS" id="PR00081">
    <property type="entry name" value="GDHRDH"/>
</dbReference>
<keyword evidence="2" id="KW-0560">Oxidoreductase</keyword>
<evidence type="ECO:0000256" key="1">
    <source>
        <dbReference type="ARBA" id="ARBA00006484"/>
    </source>
</evidence>
<dbReference type="OrthoDB" id="9810734at2"/>
<dbReference type="InterPro" id="IPR057326">
    <property type="entry name" value="KR_dom"/>
</dbReference>
<evidence type="ECO:0000313" key="6">
    <source>
        <dbReference type="Proteomes" id="UP000292120"/>
    </source>
</evidence>
<dbReference type="SMART" id="SM00822">
    <property type="entry name" value="PKS_KR"/>
    <property type="match status" value="1"/>
</dbReference>
<sequence>MTRPLALVTGASSGIGEQIARSLARRGHDLVLVARRKGPMQTLAEQLAQQHGVRCHVLPQDLADADGVQQLAAALAAQGLQPEVLVNNAGLGHIGYHLDNQWADEQRMIDLNMRALTELTHALLPAMKRQGRGRILNVASTAAFQPGPGMAVYFASKAYVLSYSEALHHELAPHGIAVTALCPGPTQSEFVQVASKARRISLADKVPFASAASVADTAVDALMRNQAIVVPGLVNKLGVWSTRFTPRWLLRHIVARVFRPV</sequence>
<dbReference type="PIRSF" id="PIRSF000126">
    <property type="entry name" value="11-beta-HSD1"/>
    <property type="match status" value="1"/>
</dbReference>
<dbReference type="PANTHER" id="PTHR43391:SF12">
    <property type="entry name" value="OXIDOREDUCTASE EPHD-RELATED"/>
    <property type="match status" value="1"/>
</dbReference>
<dbReference type="GO" id="GO:0016491">
    <property type="term" value="F:oxidoreductase activity"/>
    <property type="evidence" value="ECO:0007669"/>
    <property type="project" value="UniProtKB-KW"/>
</dbReference>